<name>A0A6F8YX52_9ACTN</name>
<keyword evidence="2" id="KW-1133">Transmembrane helix</keyword>
<reference evidence="3 4" key="2">
    <citation type="submission" date="2020-03" db="EMBL/GenBank/DDBJ databases">
        <authorList>
            <person name="Ichikawa N."/>
            <person name="Kimura A."/>
            <person name="Kitahashi Y."/>
            <person name="Uohara A."/>
        </authorList>
    </citation>
    <scope>NUCLEOTIDE SEQUENCE [LARGE SCALE GENOMIC DNA]</scope>
    <source>
        <strain evidence="3 4">NBRC 105367</strain>
    </source>
</reference>
<dbReference type="Proteomes" id="UP000503011">
    <property type="component" value="Chromosome"/>
</dbReference>
<keyword evidence="2" id="KW-0472">Membrane</keyword>
<feature type="transmembrane region" description="Helical" evidence="2">
    <location>
        <begin position="27"/>
        <end position="46"/>
    </location>
</feature>
<keyword evidence="2" id="KW-0812">Transmembrane</keyword>
<reference evidence="3 4" key="1">
    <citation type="submission" date="2020-03" db="EMBL/GenBank/DDBJ databases">
        <title>Whole genome shotgun sequence of Phytohabitans suffuscus NBRC 105367.</title>
        <authorList>
            <person name="Komaki H."/>
            <person name="Tamura T."/>
        </authorList>
    </citation>
    <scope>NUCLEOTIDE SEQUENCE [LARGE SCALE GENOMIC DNA]</scope>
    <source>
        <strain evidence="3 4">NBRC 105367</strain>
    </source>
</reference>
<proteinExistence type="predicted"/>
<feature type="region of interest" description="Disordered" evidence="1">
    <location>
        <begin position="50"/>
        <end position="69"/>
    </location>
</feature>
<accession>A0A6F8YX52</accession>
<organism evidence="3 4">
    <name type="scientific">Phytohabitans suffuscus</name>
    <dbReference type="NCBI Taxonomy" id="624315"/>
    <lineage>
        <taxon>Bacteria</taxon>
        <taxon>Bacillati</taxon>
        <taxon>Actinomycetota</taxon>
        <taxon>Actinomycetes</taxon>
        <taxon>Micromonosporales</taxon>
        <taxon>Micromonosporaceae</taxon>
    </lineage>
</organism>
<dbReference type="EMBL" id="AP022871">
    <property type="protein sequence ID" value="BCB90740.1"/>
    <property type="molecule type" value="Genomic_DNA"/>
</dbReference>
<sequence length="69" mass="7239">MPSTRPTVSTTAAVWVSRWVSTPPTTFAGAVWGVIVGIVVLSSWLGQGAARTSRTNADKTETGPLARLL</sequence>
<dbReference type="AlphaFoldDB" id="A0A6F8YX52"/>
<evidence type="ECO:0000313" key="3">
    <source>
        <dbReference type="EMBL" id="BCB90740.1"/>
    </source>
</evidence>
<dbReference type="KEGG" id="psuu:Psuf_080530"/>
<evidence type="ECO:0000256" key="1">
    <source>
        <dbReference type="SAM" id="MobiDB-lite"/>
    </source>
</evidence>
<evidence type="ECO:0000313" key="4">
    <source>
        <dbReference type="Proteomes" id="UP000503011"/>
    </source>
</evidence>
<gene>
    <name evidence="3" type="ORF">Psuf_080530</name>
</gene>
<evidence type="ECO:0000256" key="2">
    <source>
        <dbReference type="SAM" id="Phobius"/>
    </source>
</evidence>
<keyword evidence="4" id="KW-1185">Reference proteome</keyword>
<protein>
    <submittedName>
        <fullName evidence="3">Uncharacterized protein</fullName>
    </submittedName>
</protein>